<dbReference type="RefSeq" id="WP_223711283.1">
    <property type="nucleotide sequence ID" value="NZ_JAINUY010000011.1"/>
</dbReference>
<dbReference type="InterPro" id="IPR011250">
    <property type="entry name" value="OMP/PagP_B-barrel"/>
</dbReference>
<protein>
    <submittedName>
        <fullName evidence="3">PorT family protein</fullName>
    </submittedName>
</protein>
<evidence type="ECO:0000313" key="4">
    <source>
        <dbReference type="Proteomes" id="UP001139366"/>
    </source>
</evidence>
<dbReference type="EMBL" id="JAINUY010000011">
    <property type="protein sequence ID" value="MBZ4037679.1"/>
    <property type="molecule type" value="Genomic_DNA"/>
</dbReference>
<keyword evidence="4" id="KW-1185">Reference proteome</keyword>
<comment type="caution">
    <text evidence="3">The sequence shown here is derived from an EMBL/GenBank/DDBJ whole genome shotgun (WGS) entry which is preliminary data.</text>
</comment>
<sequence length="193" mass="21005">MKKIILSAIAMMAFAFSNAQETRFGVKGGLNISTVVGGDVDNTKSLIGFHVGGLAEIHIVEKFYIQPELLFSAQGTKVDSDFGGDATLKLNYLNIPVVAKYYIVDKKFNVEAGPQLGVLLSAKAEGEDIKDFTRSVDFGFNIGAGYSFTDNLSVGLRYTIGLSPLSDRDIDNTDDYYDSAKNSNLQLSLAYKF</sequence>
<feature type="domain" description="Outer membrane protein beta-barrel" evidence="2">
    <location>
        <begin position="19"/>
        <end position="165"/>
    </location>
</feature>
<dbReference type="Gene3D" id="2.40.160.20">
    <property type="match status" value="1"/>
</dbReference>
<name>A0A9X1HE64_9FLAO</name>
<dbReference type="SUPFAM" id="SSF56925">
    <property type="entry name" value="OMPA-like"/>
    <property type="match status" value="1"/>
</dbReference>
<dbReference type="AlphaFoldDB" id="A0A9X1HE64"/>
<dbReference type="InterPro" id="IPR025665">
    <property type="entry name" value="Beta-barrel_OMP_2"/>
</dbReference>
<dbReference type="Pfam" id="PF13568">
    <property type="entry name" value="OMP_b-brl_2"/>
    <property type="match status" value="1"/>
</dbReference>
<reference evidence="3 4" key="1">
    <citation type="journal article" date="2023" name="Antonie Van Leeuwenhoek">
        <title>Flavobacterium potami sp. nov., a multi-metal resistance genes harbouring bacterium isolated from shallow river silt.</title>
        <authorList>
            <person name="Li S."/>
            <person name="Mao S."/>
            <person name="Mu W."/>
            <person name="Guo B."/>
            <person name="Li C."/>
            <person name="Zhu Q."/>
            <person name="Hou X."/>
            <person name="Zhao Y."/>
            <person name="Wei S."/>
            <person name="Liu H."/>
            <person name="Liu A."/>
        </authorList>
    </citation>
    <scope>NUCLEOTIDE SEQUENCE [LARGE SCALE GENOMIC DNA]</scope>
    <source>
        <strain evidence="3 4">17A</strain>
    </source>
</reference>
<proteinExistence type="predicted"/>
<gene>
    <name evidence="3" type="ORF">K6T82_23165</name>
</gene>
<keyword evidence="1" id="KW-0732">Signal</keyword>
<feature type="chain" id="PRO_5040914389" evidence="1">
    <location>
        <begin position="20"/>
        <end position="193"/>
    </location>
</feature>
<accession>A0A9X1HE64</accession>
<feature type="signal peptide" evidence="1">
    <location>
        <begin position="1"/>
        <end position="19"/>
    </location>
</feature>
<dbReference type="Proteomes" id="UP001139366">
    <property type="component" value="Unassembled WGS sequence"/>
</dbReference>
<evidence type="ECO:0000256" key="1">
    <source>
        <dbReference type="SAM" id="SignalP"/>
    </source>
</evidence>
<evidence type="ECO:0000313" key="3">
    <source>
        <dbReference type="EMBL" id="MBZ4037679.1"/>
    </source>
</evidence>
<evidence type="ECO:0000259" key="2">
    <source>
        <dbReference type="Pfam" id="PF13568"/>
    </source>
</evidence>
<organism evidence="3 4">
    <name type="scientific">Flavobacterium potami</name>
    <dbReference type="NCBI Taxonomy" id="2872310"/>
    <lineage>
        <taxon>Bacteria</taxon>
        <taxon>Pseudomonadati</taxon>
        <taxon>Bacteroidota</taxon>
        <taxon>Flavobacteriia</taxon>
        <taxon>Flavobacteriales</taxon>
        <taxon>Flavobacteriaceae</taxon>
        <taxon>Flavobacterium</taxon>
    </lineage>
</organism>